<keyword evidence="1" id="KW-0472">Membrane</keyword>
<evidence type="ECO:0000313" key="4">
    <source>
        <dbReference type="Proteomes" id="UP001232001"/>
    </source>
</evidence>
<dbReference type="EMBL" id="CP122539">
    <property type="protein sequence ID" value="WGH76550.1"/>
    <property type="molecule type" value="Genomic_DNA"/>
</dbReference>
<proteinExistence type="predicted"/>
<feature type="transmembrane region" description="Helical" evidence="1">
    <location>
        <begin position="114"/>
        <end position="131"/>
    </location>
</feature>
<evidence type="ECO:0000313" key="3">
    <source>
        <dbReference type="EMBL" id="WGH76550.1"/>
    </source>
</evidence>
<keyword evidence="1" id="KW-0812">Transmembrane</keyword>
<dbReference type="InterPro" id="IPR022606">
    <property type="entry name" value="DUF2914"/>
</dbReference>
<feature type="transmembrane region" description="Helical" evidence="1">
    <location>
        <begin position="90"/>
        <end position="108"/>
    </location>
</feature>
<dbReference type="Proteomes" id="UP001232001">
    <property type="component" value="Chromosome"/>
</dbReference>
<feature type="transmembrane region" description="Helical" evidence="1">
    <location>
        <begin position="53"/>
        <end position="70"/>
    </location>
</feature>
<keyword evidence="1" id="KW-1133">Transmembrane helix</keyword>
<keyword evidence="4" id="KW-1185">Reference proteome</keyword>
<evidence type="ECO:0000256" key="1">
    <source>
        <dbReference type="SAM" id="Phobius"/>
    </source>
</evidence>
<dbReference type="Pfam" id="PF11141">
    <property type="entry name" value="DUF2914"/>
    <property type="match status" value="1"/>
</dbReference>
<organism evidence="3 4">
    <name type="scientific">Tenacibaculum tangerinum</name>
    <dbReference type="NCBI Taxonomy" id="3038772"/>
    <lineage>
        <taxon>Bacteria</taxon>
        <taxon>Pseudomonadati</taxon>
        <taxon>Bacteroidota</taxon>
        <taxon>Flavobacteriia</taxon>
        <taxon>Flavobacteriales</taxon>
        <taxon>Flavobacteriaceae</taxon>
        <taxon>Tenacibaculum</taxon>
    </lineage>
</organism>
<accession>A0ABY8L966</accession>
<feature type="transmembrane region" description="Helical" evidence="1">
    <location>
        <begin position="204"/>
        <end position="224"/>
    </location>
</feature>
<dbReference type="RefSeq" id="WP_279652414.1">
    <property type="nucleotide sequence ID" value="NZ_CP122539.1"/>
</dbReference>
<name>A0ABY8L966_9FLAO</name>
<feature type="domain" description="DUF2914" evidence="2">
    <location>
        <begin position="292"/>
        <end position="359"/>
    </location>
</feature>
<reference evidence="3 4" key="1">
    <citation type="submission" date="2023-04" db="EMBL/GenBank/DDBJ databases">
        <title>Tenacibaculum tangerinum sp. nov., isolated from sea tidal flat of South Korea.</title>
        <authorList>
            <person name="Lee S.H."/>
            <person name="Kim J.-J."/>
        </authorList>
    </citation>
    <scope>NUCLEOTIDE SEQUENCE [LARGE SCALE GENOMIC DNA]</scope>
    <source>
        <strain evidence="3 4">GRR-S3-23</strain>
    </source>
</reference>
<gene>
    <name evidence="3" type="ORF">P8625_05165</name>
</gene>
<protein>
    <submittedName>
        <fullName evidence="3">DUF2914 domain-containing protein</fullName>
    </submittedName>
</protein>
<evidence type="ECO:0000259" key="2">
    <source>
        <dbReference type="Pfam" id="PF11141"/>
    </source>
</evidence>
<sequence>MKRLIAKYRIKYRNSPLRYFIERHQKAALILFFIGGFTFDTLTLARIDRLYDLSVLCIHMISLTITLYLFNMSKDGKWKGTFLERFEDYFPFAIQFFFGALTSAYVVYFSRSVSLSRTASFFVILIFLLFANEFLKERISNKYLQFSVYFFISLTFFSFMIPVFLRDMNNNIFILSGLVSLSITLLLIIIIYKLSPSTRTEIHLGKLLGLIFSIYLIINLFYVLKLIPPVPMALQEGIVAHDVSVVDGNYEVTYEANDNYMFWKDYRSKFVFKPGERVYIFSSVFAPTALEKSIIHRWEWFNPKTDEWQHIEDINYEITGGRDDGFRGYSYKSNIIEGKWKVKVITIEELILGVIKFEIVVDANKEPKHLVKRKF</sequence>
<feature type="transmembrane region" description="Helical" evidence="1">
    <location>
        <begin position="171"/>
        <end position="192"/>
    </location>
</feature>
<feature type="transmembrane region" description="Helical" evidence="1">
    <location>
        <begin position="143"/>
        <end position="165"/>
    </location>
</feature>